<feature type="transmembrane region" description="Helical" evidence="1">
    <location>
        <begin position="184"/>
        <end position="211"/>
    </location>
</feature>
<accession>A0A0C3AYD4</accession>
<sequence>MIYRSHCSWYPKQLVCAFLPLLCQRVTANTEIINFLSEQQRSVDLPRPVVGNWVTLNFSHNEHQWALQPAPLGTPLHEVCETDNEISPTGEKTCPHQIWVALDLDDWTNYRAFTLRLSWPASAPADFLIELYSPDSSTRTKYARIRVVDTGVPTPQIHPDDTDSRLSNLVEVEPVPFILILEHLYWGVLPASLLPTICFLLPVLLAAAMAIPPITAYLDPFVRQAREDLKSKASLEKKGQ</sequence>
<keyword evidence="2" id="KW-0732">Signal</keyword>
<dbReference type="OrthoDB" id="3360032at2759"/>
<evidence type="ECO:0000256" key="2">
    <source>
        <dbReference type="SAM" id="SignalP"/>
    </source>
</evidence>
<gene>
    <name evidence="3" type="ORF">SCLCIDRAFT_101313</name>
</gene>
<evidence type="ECO:0000256" key="1">
    <source>
        <dbReference type="SAM" id="Phobius"/>
    </source>
</evidence>
<evidence type="ECO:0000313" key="3">
    <source>
        <dbReference type="EMBL" id="KIM69987.1"/>
    </source>
</evidence>
<protein>
    <submittedName>
        <fullName evidence="3">Uncharacterized protein</fullName>
    </submittedName>
</protein>
<dbReference type="EMBL" id="KN822005">
    <property type="protein sequence ID" value="KIM69987.1"/>
    <property type="molecule type" value="Genomic_DNA"/>
</dbReference>
<dbReference type="STRING" id="1036808.A0A0C3AYD4"/>
<keyword evidence="1" id="KW-0472">Membrane</keyword>
<proteinExistence type="predicted"/>
<name>A0A0C3AYD4_9AGAM</name>
<keyword evidence="1" id="KW-0812">Transmembrane</keyword>
<dbReference type="HOGENOM" id="CLU_099928_0_0_1"/>
<dbReference type="Proteomes" id="UP000053989">
    <property type="component" value="Unassembled WGS sequence"/>
</dbReference>
<keyword evidence="4" id="KW-1185">Reference proteome</keyword>
<feature type="chain" id="PRO_5002161271" evidence="2">
    <location>
        <begin position="29"/>
        <end position="240"/>
    </location>
</feature>
<reference evidence="4" key="2">
    <citation type="submission" date="2015-01" db="EMBL/GenBank/DDBJ databases">
        <title>Evolutionary Origins and Diversification of the Mycorrhizal Mutualists.</title>
        <authorList>
            <consortium name="DOE Joint Genome Institute"/>
            <consortium name="Mycorrhizal Genomics Consortium"/>
            <person name="Kohler A."/>
            <person name="Kuo A."/>
            <person name="Nagy L.G."/>
            <person name="Floudas D."/>
            <person name="Copeland A."/>
            <person name="Barry K.W."/>
            <person name="Cichocki N."/>
            <person name="Veneault-Fourrey C."/>
            <person name="LaButti K."/>
            <person name="Lindquist E.A."/>
            <person name="Lipzen A."/>
            <person name="Lundell T."/>
            <person name="Morin E."/>
            <person name="Murat C."/>
            <person name="Riley R."/>
            <person name="Ohm R."/>
            <person name="Sun H."/>
            <person name="Tunlid A."/>
            <person name="Henrissat B."/>
            <person name="Grigoriev I.V."/>
            <person name="Hibbett D.S."/>
            <person name="Martin F."/>
        </authorList>
    </citation>
    <scope>NUCLEOTIDE SEQUENCE [LARGE SCALE GENOMIC DNA]</scope>
    <source>
        <strain evidence="4">Foug A</strain>
    </source>
</reference>
<dbReference type="AlphaFoldDB" id="A0A0C3AYD4"/>
<evidence type="ECO:0000313" key="4">
    <source>
        <dbReference type="Proteomes" id="UP000053989"/>
    </source>
</evidence>
<dbReference type="InParanoid" id="A0A0C3AYD4"/>
<feature type="signal peptide" evidence="2">
    <location>
        <begin position="1"/>
        <end position="28"/>
    </location>
</feature>
<reference evidence="3 4" key="1">
    <citation type="submission" date="2014-04" db="EMBL/GenBank/DDBJ databases">
        <authorList>
            <consortium name="DOE Joint Genome Institute"/>
            <person name="Kuo A."/>
            <person name="Kohler A."/>
            <person name="Nagy L.G."/>
            <person name="Floudas D."/>
            <person name="Copeland A."/>
            <person name="Barry K.W."/>
            <person name="Cichocki N."/>
            <person name="Veneault-Fourrey C."/>
            <person name="LaButti K."/>
            <person name="Lindquist E.A."/>
            <person name="Lipzen A."/>
            <person name="Lundell T."/>
            <person name="Morin E."/>
            <person name="Murat C."/>
            <person name="Sun H."/>
            <person name="Tunlid A."/>
            <person name="Henrissat B."/>
            <person name="Grigoriev I.V."/>
            <person name="Hibbett D.S."/>
            <person name="Martin F."/>
            <person name="Nordberg H.P."/>
            <person name="Cantor M.N."/>
            <person name="Hua S.X."/>
        </authorList>
    </citation>
    <scope>NUCLEOTIDE SEQUENCE [LARGE SCALE GENOMIC DNA]</scope>
    <source>
        <strain evidence="3 4">Foug A</strain>
    </source>
</reference>
<keyword evidence="1" id="KW-1133">Transmembrane helix</keyword>
<organism evidence="3 4">
    <name type="scientific">Scleroderma citrinum Foug A</name>
    <dbReference type="NCBI Taxonomy" id="1036808"/>
    <lineage>
        <taxon>Eukaryota</taxon>
        <taxon>Fungi</taxon>
        <taxon>Dikarya</taxon>
        <taxon>Basidiomycota</taxon>
        <taxon>Agaricomycotina</taxon>
        <taxon>Agaricomycetes</taxon>
        <taxon>Agaricomycetidae</taxon>
        <taxon>Boletales</taxon>
        <taxon>Sclerodermatineae</taxon>
        <taxon>Sclerodermataceae</taxon>
        <taxon>Scleroderma</taxon>
    </lineage>
</organism>